<dbReference type="EMBL" id="JANUCT010000004">
    <property type="protein sequence ID" value="MCS3902772.1"/>
    <property type="molecule type" value="Genomic_DNA"/>
</dbReference>
<dbReference type="GO" id="GO:0005737">
    <property type="term" value="C:cytoplasm"/>
    <property type="evidence" value="ECO:0007669"/>
    <property type="project" value="UniProtKB-SubCell"/>
</dbReference>
<dbReference type="AlphaFoldDB" id="A0AAE3L565"/>
<dbReference type="Pfam" id="PF13602">
    <property type="entry name" value="ADH_zinc_N_2"/>
    <property type="match status" value="1"/>
</dbReference>
<dbReference type="PANTHER" id="PTHR44154">
    <property type="entry name" value="QUINONE OXIDOREDUCTASE"/>
    <property type="match status" value="1"/>
</dbReference>
<dbReference type="Proteomes" id="UP001204445">
    <property type="component" value="Unassembled WGS sequence"/>
</dbReference>
<name>A0AAE3L565_9GAMM</name>
<evidence type="ECO:0000259" key="6">
    <source>
        <dbReference type="SMART" id="SM00829"/>
    </source>
</evidence>
<evidence type="ECO:0000256" key="3">
    <source>
        <dbReference type="ARBA" id="ARBA00022490"/>
    </source>
</evidence>
<dbReference type="EC" id="1.6.5.5" evidence="7"/>
<gene>
    <name evidence="7" type="ORF">J2T55_000776</name>
</gene>
<evidence type="ECO:0000256" key="2">
    <source>
        <dbReference type="ARBA" id="ARBA00011881"/>
    </source>
</evidence>
<comment type="subunit">
    <text evidence="2">Homotetramer.</text>
</comment>
<dbReference type="SMART" id="SM00829">
    <property type="entry name" value="PKS_ER"/>
    <property type="match status" value="1"/>
</dbReference>
<evidence type="ECO:0000256" key="1">
    <source>
        <dbReference type="ARBA" id="ARBA00004496"/>
    </source>
</evidence>
<dbReference type="GO" id="GO:0003960">
    <property type="term" value="F:quinone reductase (NADPH) activity"/>
    <property type="evidence" value="ECO:0007669"/>
    <property type="project" value="UniProtKB-EC"/>
</dbReference>
<proteinExistence type="predicted"/>
<dbReference type="InterPro" id="IPR020843">
    <property type="entry name" value="ER"/>
</dbReference>
<dbReference type="Gene3D" id="3.40.50.720">
    <property type="entry name" value="NAD(P)-binding Rossmann-like Domain"/>
    <property type="match status" value="1"/>
</dbReference>
<keyword evidence="7" id="KW-0560">Oxidoreductase</keyword>
<keyword evidence="4" id="KW-0521">NADP</keyword>
<accession>A0AAE3L565</accession>
<protein>
    <submittedName>
        <fullName evidence="7">NADPH2:quinone reductase</fullName>
        <ecNumber evidence="7">1.6.5.5</ecNumber>
    </submittedName>
</protein>
<keyword evidence="8" id="KW-1185">Reference proteome</keyword>
<dbReference type="GO" id="GO:0008270">
    <property type="term" value="F:zinc ion binding"/>
    <property type="evidence" value="ECO:0007669"/>
    <property type="project" value="InterPro"/>
</dbReference>
<dbReference type="InterPro" id="IPR051603">
    <property type="entry name" value="Zinc-ADH_QOR/CCCR"/>
</dbReference>
<dbReference type="GO" id="GO:0003723">
    <property type="term" value="F:RNA binding"/>
    <property type="evidence" value="ECO:0007669"/>
    <property type="project" value="UniProtKB-KW"/>
</dbReference>
<comment type="subcellular location">
    <subcellularLocation>
        <location evidence="1">Cytoplasm</location>
    </subcellularLocation>
</comment>
<evidence type="ECO:0000313" key="7">
    <source>
        <dbReference type="EMBL" id="MCS3902772.1"/>
    </source>
</evidence>
<dbReference type="SUPFAM" id="SSF50129">
    <property type="entry name" value="GroES-like"/>
    <property type="match status" value="1"/>
</dbReference>
<evidence type="ECO:0000256" key="4">
    <source>
        <dbReference type="ARBA" id="ARBA00022857"/>
    </source>
</evidence>
<comment type="caution">
    <text evidence="7">The sequence shown here is derived from an EMBL/GenBank/DDBJ whole genome shotgun (WGS) entry which is preliminary data.</text>
</comment>
<organism evidence="7 8">
    <name type="scientific">Methylohalomonas lacus</name>
    <dbReference type="NCBI Taxonomy" id="398773"/>
    <lineage>
        <taxon>Bacteria</taxon>
        <taxon>Pseudomonadati</taxon>
        <taxon>Pseudomonadota</taxon>
        <taxon>Gammaproteobacteria</taxon>
        <taxon>Methylohalomonadales</taxon>
        <taxon>Methylohalomonadaceae</taxon>
        <taxon>Methylohalomonas</taxon>
    </lineage>
</organism>
<evidence type="ECO:0000256" key="5">
    <source>
        <dbReference type="ARBA" id="ARBA00022884"/>
    </source>
</evidence>
<dbReference type="Gene3D" id="3.90.180.10">
    <property type="entry name" value="Medium-chain alcohol dehydrogenases, catalytic domain"/>
    <property type="match status" value="1"/>
</dbReference>
<dbReference type="InterPro" id="IPR013154">
    <property type="entry name" value="ADH-like_N"/>
</dbReference>
<evidence type="ECO:0000313" key="8">
    <source>
        <dbReference type="Proteomes" id="UP001204445"/>
    </source>
</evidence>
<keyword evidence="3" id="KW-0963">Cytoplasm</keyword>
<dbReference type="PANTHER" id="PTHR44154:SF1">
    <property type="entry name" value="QUINONE OXIDOREDUCTASE"/>
    <property type="match status" value="1"/>
</dbReference>
<feature type="domain" description="Enoyl reductase (ER)" evidence="6">
    <location>
        <begin position="18"/>
        <end position="337"/>
    </location>
</feature>
<dbReference type="InterPro" id="IPR002364">
    <property type="entry name" value="Quin_OxRdtase/zeta-crystal_CS"/>
</dbReference>
<dbReference type="SUPFAM" id="SSF51735">
    <property type="entry name" value="NAD(P)-binding Rossmann-fold domains"/>
    <property type="match status" value="1"/>
</dbReference>
<dbReference type="CDD" id="cd08272">
    <property type="entry name" value="MDR6"/>
    <property type="match status" value="1"/>
</dbReference>
<dbReference type="InterPro" id="IPR036291">
    <property type="entry name" value="NAD(P)-bd_dom_sf"/>
</dbReference>
<reference evidence="7" key="1">
    <citation type="submission" date="2022-08" db="EMBL/GenBank/DDBJ databases">
        <title>Genomic Encyclopedia of Type Strains, Phase III (KMG-III): the genomes of soil and plant-associated and newly described type strains.</title>
        <authorList>
            <person name="Whitman W."/>
        </authorList>
    </citation>
    <scope>NUCLEOTIDE SEQUENCE</scope>
    <source>
        <strain evidence="7">HMT 1</strain>
    </source>
</reference>
<dbReference type="InterPro" id="IPR011032">
    <property type="entry name" value="GroES-like_sf"/>
</dbReference>
<keyword evidence="5" id="KW-0694">RNA-binding</keyword>
<sequence length="340" mass="36092">MTSTPLQTMPAVVMTAAGDPDRLEARDLPQPTLNGPNDVRVRLKAAGVNPIDTKVRRNGTFLPDSLPAILGCDGAGIVDAVGDAVTRFAVGDEVYFCYGGIGTRAGNYAGYTVVAEHVLAHKPASLDFVQAAAVPLVAITAWEALFDRARLQAGQTVLVQAGAGGVGHVAIQLARTIGARVATTVSTADKAALVEKLGAERAIRYRDSDVTAAIMDWTGGQGVDVGMDNIGGKLLEQTFPAVRFYGDVVSLLLPAADTDWRVARQRNQRTSLEVMLTPMLFGLVEAEKHQAQILQECATLIDQGELQIHVSEILPLHRAARAHELIESGSTTGKLVLQID</sequence>
<dbReference type="PROSITE" id="PS01162">
    <property type="entry name" value="QOR_ZETA_CRYSTAL"/>
    <property type="match status" value="1"/>
</dbReference>
<dbReference type="Pfam" id="PF08240">
    <property type="entry name" value="ADH_N"/>
    <property type="match status" value="1"/>
</dbReference>